<organism evidence="4 5">
    <name type="scientific">Kwoniella shandongensis</name>
    <dbReference type="NCBI Taxonomy" id="1734106"/>
    <lineage>
        <taxon>Eukaryota</taxon>
        <taxon>Fungi</taxon>
        <taxon>Dikarya</taxon>
        <taxon>Basidiomycota</taxon>
        <taxon>Agaricomycotina</taxon>
        <taxon>Tremellomycetes</taxon>
        <taxon>Tremellales</taxon>
        <taxon>Cryptococcaceae</taxon>
        <taxon>Kwoniella</taxon>
    </lineage>
</organism>
<dbReference type="Gene3D" id="3.10.129.10">
    <property type="entry name" value="Hotdog Thioesterase"/>
    <property type="match status" value="1"/>
</dbReference>
<dbReference type="CDD" id="cd03443">
    <property type="entry name" value="PaaI_thioesterase"/>
    <property type="match status" value="1"/>
</dbReference>
<evidence type="ECO:0000313" key="5">
    <source>
        <dbReference type="Proteomes" id="UP000322225"/>
    </source>
</evidence>
<dbReference type="InterPro" id="IPR039298">
    <property type="entry name" value="ACOT13"/>
</dbReference>
<evidence type="ECO:0000256" key="2">
    <source>
        <dbReference type="ARBA" id="ARBA00022801"/>
    </source>
</evidence>
<reference evidence="4" key="2">
    <citation type="submission" date="2024-01" db="EMBL/GenBank/DDBJ databases">
        <title>Comparative genomics of Cryptococcus and Kwoniella reveals pathogenesis evolution and contrasting modes of karyotype evolution via chromosome fusion or intercentromeric recombination.</title>
        <authorList>
            <person name="Coelho M.A."/>
            <person name="David-Palma M."/>
            <person name="Shea T."/>
            <person name="Bowers K."/>
            <person name="McGinley-Smith S."/>
            <person name="Mohammad A.W."/>
            <person name="Gnirke A."/>
            <person name="Yurkov A.M."/>
            <person name="Nowrousian M."/>
            <person name="Sun S."/>
            <person name="Cuomo C.A."/>
            <person name="Heitman J."/>
        </authorList>
    </citation>
    <scope>NUCLEOTIDE SEQUENCE</scope>
    <source>
        <strain evidence="4">CBS 12478</strain>
    </source>
</reference>
<dbReference type="PANTHER" id="PTHR21660:SF1">
    <property type="entry name" value="ACYL-COENZYME A THIOESTERASE 13"/>
    <property type="match status" value="1"/>
</dbReference>
<evidence type="ECO:0000256" key="3">
    <source>
        <dbReference type="SAM" id="MobiDB-lite"/>
    </source>
</evidence>
<accession>A0A5M6C3R5</accession>
<comment type="similarity">
    <text evidence="1">Belongs to the thioesterase PaaI family.</text>
</comment>
<dbReference type="SUPFAM" id="SSF54637">
    <property type="entry name" value="Thioesterase/thiol ester dehydrase-isomerase"/>
    <property type="match status" value="1"/>
</dbReference>
<dbReference type="OrthoDB" id="46529at2759"/>
<keyword evidence="5" id="KW-1185">Reference proteome</keyword>
<dbReference type="GO" id="GO:0047617">
    <property type="term" value="F:fatty acyl-CoA hydrolase activity"/>
    <property type="evidence" value="ECO:0007669"/>
    <property type="project" value="InterPro"/>
</dbReference>
<keyword evidence="2" id="KW-0378">Hydrolase</keyword>
<protein>
    <submittedName>
        <fullName evidence="4">Uncharacterized protein</fullName>
    </submittedName>
</protein>
<dbReference type="GeneID" id="43587328"/>
<dbReference type="Proteomes" id="UP000322225">
    <property type="component" value="Chromosome 9"/>
</dbReference>
<proteinExistence type="inferred from homology"/>
<reference evidence="4" key="1">
    <citation type="submission" date="2017-08" db="EMBL/GenBank/DDBJ databases">
        <authorList>
            <person name="Cuomo C."/>
            <person name="Billmyre B."/>
            <person name="Heitman J."/>
        </authorList>
    </citation>
    <scope>NUCLEOTIDE SEQUENCE</scope>
    <source>
        <strain evidence="4">CBS 12478</strain>
    </source>
</reference>
<dbReference type="PANTHER" id="PTHR21660">
    <property type="entry name" value="THIOESTERASE SUPERFAMILY MEMBER-RELATED"/>
    <property type="match status" value="1"/>
</dbReference>
<sequence>MACLKFLNKAWQTTIAKGGHDGNVLSSLRLLEARPGYLKGSFKIGAKHLNNHNTIHGGVILSLTDTITSLSLSTHGIPAPTGVSVNISTEFVRPGGVDGSDLIVVGRVEQLGKTLAYTRCEFYTPPSSSSPTSGNGTSDIGKLVAYGSQTKFVGGAKPVTGFSKDGETEIPIEDKKV</sequence>
<gene>
    <name evidence="4" type="ORF">CI109_105186</name>
</gene>
<feature type="region of interest" description="Disordered" evidence="3">
    <location>
        <begin position="157"/>
        <end position="177"/>
    </location>
</feature>
<dbReference type="EMBL" id="CP144059">
    <property type="protein sequence ID" value="WWD20710.1"/>
    <property type="molecule type" value="Genomic_DNA"/>
</dbReference>
<dbReference type="RefSeq" id="XP_031862531.1">
    <property type="nucleotide sequence ID" value="XM_032003209.1"/>
</dbReference>
<dbReference type="KEGG" id="ksn:43587328"/>
<dbReference type="InterPro" id="IPR029069">
    <property type="entry name" value="HotDog_dom_sf"/>
</dbReference>
<evidence type="ECO:0000313" key="4">
    <source>
        <dbReference type="EMBL" id="WWD20710.1"/>
    </source>
</evidence>
<feature type="compositionally biased region" description="Basic and acidic residues" evidence="3">
    <location>
        <begin position="164"/>
        <end position="177"/>
    </location>
</feature>
<evidence type="ECO:0000256" key="1">
    <source>
        <dbReference type="ARBA" id="ARBA00008324"/>
    </source>
</evidence>
<name>A0A5M6C3R5_9TREE</name>
<dbReference type="AlphaFoldDB" id="A0A5M6C3R5"/>
<dbReference type="InterPro" id="IPR006683">
    <property type="entry name" value="Thioestr_dom"/>
</dbReference>
<dbReference type="Pfam" id="PF03061">
    <property type="entry name" value="4HBT"/>
    <property type="match status" value="1"/>
</dbReference>